<dbReference type="InterPro" id="IPR050625">
    <property type="entry name" value="ParA/MinD_ATPase"/>
</dbReference>
<sequence>MHPLVLSRDPALLDDLARLAAGAGVECDVRVDPVAALASWGSAPLVLVGEDLLGDLVAIAPPRRSGVVVVCRAPQSSTFRLALELGAATVAELPAAEHHLGALLADVDEGARDGLVVGVIGGAGGAGASTVACALAQVGGRAGPTLLIDTDPVGPGLDRLLGVEGVDGVRWADLAASSGRLGARALREAVPERDGVGVLTWLPGVAQPPPLGALRDVLAAARRGHEVVVLDLARQQGEVTAELVARCDQVLAVTPATISGVSSTIRLLTPFADTTHLRLAVRRGGVSARDVADATGLPVAMEVPEQRALTEAVDLGLGPVRHRRTPLGRAAAAFLAQVA</sequence>
<dbReference type="EMBL" id="CP049866">
    <property type="protein sequence ID" value="QIK74628.1"/>
    <property type="molecule type" value="Genomic_DNA"/>
</dbReference>
<dbReference type="GO" id="GO:0051782">
    <property type="term" value="P:negative regulation of cell division"/>
    <property type="evidence" value="ECO:0007669"/>
    <property type="project" value="TreeGrafter"/>
</dbReference>
<name>A0A6G7YDB3_9ACTN</name>
<dbReference type="InterPro" id="IPR022521">
    <property type="entry name" value="Rv3660c"/>
</dbReference>
<dbReference type="InterPro" id="IPR059050">
    <property type="entry name" value="Rv3660c_N"/>
</dbReference>
<dbReference type="GO" id="GO:0005524">
    <property type="term" value="F:ATP binding"/>
    <property type="evidence" value="ECO:0007669"/>
    <property type="project" value="TreeGrafter"/>
</dbReference>
<proteinExistence type="predicted"/>
<dbReference type="GO" id="GO:0005829">
    <property type="term" value="C:cytosol"/>
    <property type="evidence" value="ECO:0007669"/>
    <property type="project" value="TreeGrafter"/>
</dbReference>
<dbReference type="Pfam" id="PF26563">
    <property type="entry name" value="Rv3660c_N"/>
    <property type="match status" value="1"/>
</dbReference>
<dbReference type="GO" id="GO:0016887">
    <property type="term" value="F:ATP hydrolysis activity"/>
    <property type="evidence" value="ECO:0007669"/>
    <property type="project" value="TreeGrafter"/>
</dbReference>
<dbReference type="InterPro" id="IPR027417">
    <property type="entry name" value="P-loop_NTPase"/>
</dbReference>
<accession>A0A6G7YDB3</accession>
<keyword evidence="3" id="KW-1185">Reference proteome</keyword>
<dbReference type="SUPFAM" id="SSF52540">
    <property type="entry name" value="P-loop containing nucleoside triphosphate hydrolases"/>
    <property type="match status" value="1"/>
</dbReference>
<dbReference type="RefSeq" id="WP_166314921.1">
    <property type="nucleotide sequence ID" value="NZ_CP049866.1"/>
</dbReference>
<evidence type="ECO:0000313" key="2">
    <source>
        <dbReference type="EMBL" id="QIK74628.1"/>
    </source>
</evidence>
<dbReference type="NCBIfam" id="TIGR03815">
    <property type="entry name" value="CpaE_hom_Actino"/>
    <property type="match status" value="1"/>
</dbReference>
<dbReference type="AlphaFoldDB" id="A0A6G7YDB3"/>
<dbReference type="KEGG" id="npi:G7071_03465"/>
<reference evidence="2 3" key="1">
    <citation type="submission" date="2020-03" db="EMBL/GenBank/DDBJ databases">
        <title>Nocardioides sp. nov., isolated from fish.</title>
        <authorList>
            <person name="Hyun D.-W."/>
            <person name="Bae J.-W."/>
        </authorList>
    </citation>
    <scope>NUCLEOTIDE SEQUENCE [LARGE SCALE GENOMIC DNA]</scope>
    <source>
        <strain evidence="2 3">HDW12A</strain>
    </source>
</reference>
<evidence type="ECO:0000259" key="1">
    <source>
        <dbReference type="Pfam" id="PF26563"/>
    </source>
</evidence>
<dbReference type="Gene3D" id="3.40.50.300">
    <property type="entry name" value="P-loop containing nucleotide triphosphate hydrolases"/>
    <property type="match status" value="1"/>
</dbReference>
<gene>
    <name evidence="2" type="ORF">G7071_03465</name>
</gene>
<protein>
    <submittedName>
        <fullName evidence="2">Septum site determining protein</fullName>
    </submittedName>
</protein>
<dbReference type="GO" id="GO:0009898">
    <property type="term" value="C:cytoplasmic side of plasma membrane"/>
    <property type="evidence" value="ECO:0007669"/>
    <property type="project" value="TreeGrafter"/>
</dbReference>
<dbReference type="PANTHER" id="PTHR43384:SF11">
    <property type="entry name" value="SEPTUM SITE DETERMINING PROTEIN"/>
    <property type="match status" value="1"/>
</dbReference>
<evidence type="ECO:0000313" key="3">
    <source>
        <dbReference type="Proteomes" id="UP000502035"/>
    </source>
</evidence>
<dbReference type="Proteomes" id="UP000502035">
    <property type="component" value="Chromosome"/>
</dbReference>
<dbReference type="PANTHER" id="PTHR43384">
    <property type="entry name" value="SEPTUM SITE-DETERMINING PROTEIN MIND HOMOLOG, CHLOROPLASTIC-RELATED"/>
    <property type="match status" value="1"/>
</dbReference>
<feature type="domain" description="Rv3660c-like CheY-like N-terminal" evidence="1">
    <location>
        <begin position="8"/>
        <end position="111"/>
    </location>
</feature>
<organism evidence="2 3">
    <name type="scientific">Nocardioides piscis</name>
    <dbReference type="NCBI Taxonomy" id="2714938"/>
    <lineage>
        <taxon>Bacteria</taxon>
        <taxon>Bacillati</taxon>
        <taxon>Actinomycetota</taxon>
        <taxon>Actinomycetes</taxon>
        <taxon>Propionibacteriales</taxon>
        <taxon>Nocardioidaceae</taxon>
        <taxon>Nocardioides</taxon>
    </lineage>
</organism>